<evidence type="ECO:0000256" key="9">
    <source>
        <dbReference type="SAM" id="MobiDB-lite"/>
    </source>
</evidence>
<dbReference type="AlphaFoldDB" id="A0AAV6IFV4"/>
<dbReference type="GO" id="GO:0008270">
    <property type="term" value="F:zinc ion binding"/>
    <property type="evidence" value="ECO:0007669"/>
    <property type="project" value="UniProtKB-KW"/>
</dbReference>
<evidence type="ECO:0000313" key="12">
    <source>
        <dbReference type="Proteomes" id="UP000823749"/>
    </source>
</evidence>
<dbReference type="GO" id="GO:0061630">
    <property type="term" value="F:ubiquitin protein ligase activity"/>
    <property type="evidence" value="ECO:0007669"/>
    <property type="project" value="UniProtKB-EC"/>
</dbReference>
<dbReference type="EMBL" id="JACTNZ010000010">
    <property type="protein sequence ID" value="KAG5527546.1"/>
    <property type="molecule type" value="Genomic_DNA"/>
</dbReference>
<proteinExistence type="predicted"/>
<keyword evidence="3" id="KW-0808">Transferase</keyword>
<evidence type="ECO:0000256" key="8">
    <source>
        <dbReference type="PROSITE-ProRule" id="PRU00175"/>
    </source>
</evidence>
<evidence type="ECO:0000256" key="1">
    <source>
        <dbReference type="ARBA" id="ARBA00000900"/>
    </source>
</evidence>
<dbReference type="PROSITE" id="PS50089">
    <property type="entry name" value="ZF_RING_2"/>
    <property type="match status" value="1"/>
</dbReference>
<sequence length="193" mass="20766">MPTSEANTPPPQQSPPPPSDPTGGGLTVLLPVILGFREGLLALNSLNPLTASAMVIRFAEGPNQPSKDGPLPASKKSIEDMPTVKITEETDLKSESSCAICLGEYEVGGEAKEMPCRHRYHSGCIEKWLGIHGSCPVCRYEMPVEEYGDGGSKGSEGESRREQGEIRISIFYVRSNEGGATDDRSLAEDMEID</sequence>
<keyword evidence="7" id="KW-0862">Zinc</keyword>
<evidence type="ECO:0000259" key="10">
    <source>
        <dbReference type="PROSITE" id="PS50089"/>
    </source>
</evidence>
<reference evidence="11" key="1">
    <citation type="submission" date="2020-08" db="EMBL/GenBank/DDBJ databases">
        <title>Plant Genome Project.</title>
        <authorList>
            <person name="Zhang R.-G."/>
        </authorList>
    </citation>
    <scope>NUCLEOTIDE SEQUENCE</scope>
    <source>
        <strain evidence="11">WSP0</strain>
        <tissue evidence="11">Leaf</tissue>
    </source>
</reference>
<dbReference type="EC" id="2.3.2.27" evidence="2"/>
<feature type="domain" description="RING-type" evidence="10">
    <location>
        <begin position="98"/>
        <end position="139"/>
    </location>
</feature>
<dbReference type="InterPro" id="IPR001841">
    <property type="entry name" value="Znf_RING"/>
</dbReference>
<dbReference type="SMART" id="SM00184">
    <property type="entry name" value="RING"/>
    <property type="match status" value="1"/>
</dbReference>
<gene>
    <name evidence="11" type="ORF">RHGRI_028451</name>
</gene>
<keyword evidence="4" id="KW-0479">Metal-binding</keyword>
<name>A0AAV6IFV4_9ERIC</name>
<keyword evidence="6" id="KW-0833">Ubl conjugation pathway</keyword>
<evidence type="ECO:0000256" key="6">
    <source>
        <dbReference type="ARBA" id="ARBA00022786"/>
    </source>
</evidence>
<comment type="caution">
    <text evidence="11">The sequence shown here is derived from an EMBL/GenBank/DDBJ whole genome shotgun (WGS) entry which is preliminary data.</text>
</comment>
<evidence type="ECO:0000256" key="5">
    <source>
        <dbReference type="ARBA" id="ARBA00022771"/>
    </source>
</evidence>
<dbReference type="Pfam" id="PF13639">
    <property type="entry name" value="zf-RING_2"/>
    <property type="match status" value="1"/>
</dbReference>
<organism evidence="11 12">
    <name type="scientific">Rhododendron griersonianum</name>
    <dbReference type="NCBI Taxonomy" id="479676"/>
    <lineage>
        <taxon>Eukaryota</taxon>
        <taxon>Viridiplantae</taxon>
        <taxon>Streptophyta</taxon>
        <taxon>Embryophyta</taxon>
        <taxon>Tracheophyta</taxon>
        <taxon>Spermatophyta</taxon>
        <taxon>Magnoliopsida</taxon>
        <taxon>eudicotyledons</taxon>
        <taxon>Gunneridae</taxon>
        <taxon>Pentapetalae</taxon>
        <taxon>asterids</taxon>
        <taxon>Ericales</taxon>
        <taxon>Ericaceae</taxon>
        <taxon>Ericoideae</taxon>
        <taxon>Rhodoreae</taxon>
        <taxon>Rhododendron</taxon>
    </lineage>
</organism>
<evidence type="ECO:0000256" key="3">
    <source>
        <dbReference type="ARBA" id="ARBA00022679"/>
    </source>
</evidence>
<dbReference type="FunFam" id="3.30.40.10:FF:000127">
    <property type="entry name" value="E3 ubiquitin-protein ligase RNF181"/>
    <property type="match status" value="1"/>
</dbReference>
<evidence type="ECO:0000313" key="11">
    <source>
        <dbReference type="EMBL" id="KAG5527546.1"/>
    </source>
</evidence>
<evidence type="ECO:0000256" key="2">
    <source>
        <dbReference type="ARBA" id="ARBA00012483"/>
    </source>
</evidence>
<dbReference type="GO" id="GO:0016567">
    <property type="term" value="P:protein ubiquitination"/>
    <property type="evidence" value="ECO:0007669"/>
    <property type="project" value="TreeGrafter"/>
</dbReference>
<keyword evidence="5 8" id="KW-0863">Zinc-finger</keyword>
<feature type="region of interest" description="Disordered" evidence="9">
    <location>
        <begin position="1"/>
        <end position="24"/>
    </location>
</feature>
<dbReference type="PANTHER" id="PTHR15710:SF235">
    <property type="entry name" value="RING-H2 FINGER PROTEIN ATL79-LIKE"/>
    <property type="match status" value="1"/>
</dbReference>
<feature type="compositionally biased region" description="Pro residues" evidence="9">
    <location>
        <begin position="8"/>
        <end position="20"/>
    </location>
</feature>
<dbReference type="Gene3D" id="3.30.40.10">
    <property type="entry name" value="Zinc/RING finger domain, C3HC4 (zinc finger)"/>
    <property type="match status" value="1"/>
</dbReference>
<dbReference type="InterPro" id="IPR013083">
    <property type="entry name" value="Znf_RING/FYVE/PHD"/>
</dbReference>
<comment type="catalytic activity">
    <reaction evidence="1">
        <text>S-ubiquitinyl-[E2 ubiquitin-conjugating enzyme]-L-cysteine + [acceptor protein]-L-lysine = [E2 ubiquitin-conjugating enzyme]-L-cysteine + N(6)-ubiquitinyl-[acceptor protein]-L-lysine.</text>
        <dbReference type="EC" id="2.3.2.27"/>
    </reaction>
</comment>
<dbReference type="Proteomes" id="UP000823749">
    <property type="component" value="Chromosome 10"/>
</dbReference>
<dbReference type="SUPFAM" id="SSF57850">
    <property type="entry name" value="RING/U-box"/>
    <property type="match status" value="1"/>
</dbReference>
<accession>A0AAV6IFV4</accession>
<protein>
    <recommendedName>
        <fullName evidence="2">RING-type E3 ubiquitin transferase</fullName>
        <ecNumber evidence="2">2.3.2.27</ecNumber>
    </recommendedName>
</protein>
<dbReference type="GO" id="GO:0005737">
    <property type="term" value="C:cytoplasm"/>
    <property type="evidence" value="ECO:0007669"/>
    <property type="project" value="TreeGrafter"/>
</dbReference>
<keyword evidence="12" id="KW-1185">Reference proteome</keyword>
<evidence type="ECO:0000256" key="7">
    <source>
        <dbReference type="ARBA" id="ARBA00022833"/>
    </source>
</evidence>
<evidence type="ECO:0000256" key="4">
    <source>
        <dbReference type="ARBA" id="ARBA00022723"/>
    </source>
</evidence>
<dbReference type="PANTHER" id="PTHR15710">
    <property type="entry name" value="E3 UBIQUITIN-PROTEIN LIGASE PRAJA"/>
    <property type="match status" value="1"/>
</dbReference>